<protein>
    <submittedName>
        <fullName evidence="3">Sirohydrochlorin ferrochelatase</fullName>
    </submittedName>
</protein>
<keyword evidence="4" id="KW-1185">Reference proteome</keyword>
<comment type="caution">
    <text evidence="3">The sequence shown here is derived from an EMBL/GenBank/DDBJ whole genome shotgun (WGS) entry which is preliminary data.</text>
</comment>
<dbReference type="Proteomes" id="UP000030437">
    <property type="component" value="Unassembled WGS sequence"/>
</dbReference>
<reference evidence="3 4" key="1">
    <citation type="submission" date="2014-02" db="EMBL/GenBank/DDBJ databases">
        <title>Draft genome sequence of Lysinibacillus odysseyi NBRC 100172.</title>
        <authorList>
            <person name="Zhang F."/>
            <person name="Wang G."/>
            <person name="Zhang L."/>
        </authorList>
    </citation>
    <scope>NUCLEOTIDE SEQUENCE [LARGE SCALE GENOMIC DNA]</scope>
    <source>
        <strain evidence="3 4">NBRC 100172</strain>
    </source>
</reference>
<accession>A0A0A3ISV3</accession>
<dbReference type="CDD" id="cd03416">
    <property type="entry name" value="CbiX_SirB_N"/>
    <property type="match status" value="1"/>
</dbReference>
<dbReference type="eggNOG" id="COG2138">
    <property type="taxonomic scope" value="Bacteria"/>
</dbReference>
<dbReference type="InterPro" id="IPR002762">
    <property type="entry name" value="CbiX-like"/>
</dbReference>
<dbReference type="PANTHER" id="PTHR33542:SF3">
    <property type="entry name" value="SIROHYDROCHLORIN FERROCHELATASE, CHLOROPLASTIC"/>
    <property type="match status" value="1"/>
</dbReference>
<dbReference type="GO" id="GO:0016829">
    <property type="term" value="F:lyase activity"/>
    <property type="evidence" value="ECO:0007669"/>
    <property type="project" value="UniProtKB-KW"/>
</dbReference>
<gene>
    <name evidence="3" type="ORF">CD32_02910</name>
</gene>
<proteinExistence type="predicted"/>
<evidence type="ECO:0000256" key="1">
    <source>
        <dbReference type="ARBA" id="ARBA00022723"/>
    </source>
</evidence>
<dbReference type="PANTHER" id="PTHR33542">
    <property type="entry name" value="SIROHYDROCHLORIN FERROCHELATASE, CHLOROPLASTIC"/>
    <property type="match status" value="1"/>
</dbReference>
<sequence>MQAVLYVAHGSRVREGVNEALAFIKGVIPHINAQIQQESFLELAEPTIMQGVAACVEQGATEIAVAPILLLTANHLNEDIPREIQEAKRKFPEVTFSIGQALGIDDRLVNVLEQRLNESGESYTGANVLLVGRGSSDPAVKRDLTQIGGLLQKKAGLNKVSTCFLYGKGVSFEDALQQLVTEDKKTFIIPYLLFTGLLKQHIREKIANIQNFNQAVHLCDCLGYDEQVQHVFINRITQLMKRGDEQ</sequence>
<name>A0A0A3ISV3_9BACI</name>
<dbReference type="SUPFAM" id="SSF53800">
    <property type="entry name" value="Chelatase"/>
    <property type="match status" value="1"/>
</dbReference>
<dbReference type="EMBL" id="JPVP01000045">
    <property type="protein sequence ID" value="KGR87766.1"/>
    <property type="molecule type" value="Genomic_DNA"/>
</dbReference>
<evidence type="ECO:0000313" key="3">
    <source>
        <dbReference type="EMBL" id="KGR87766.1"/>
    </source>
</evidence>
<dbReference type="OrthoDB" id="9797895at2"/>
<dbReference type="GO" id="GO:0046872">
    <property type="term" value="F:metal ion binding"/>
    <property type="evidence" value="ECO:0007669"/>
    <property type="project" value="UniProtKB-KW"/>
</dbReference>
<dbReference type="InterPro" id="IPR050963">
    <property type="entry name" value="Sirohydro_Cobaltochel/CbiX"/>
</dbReference>
<evidence type="ECO:0000313" key="4">
    <source>
        <dbReference type="Proteomes" id="UP000030437"/>
    </source>
</evidence>
<organism evidence="3 4">
    <name type="scientific">Lysinibacillus odysseyi 34hs-1 = NBRC 100172</name>
    <dbReference type="NCBI Taxonomy" id="1220589"/>
    <lineage>
        <taxon>Bacteria</taxon>
        <taxon>Bacillati</taxon>
        <taxon>Bacillota</taxon>
        <taxon>Bacilli</taxon>
        <taxon>Bacillales</taxon>
        <taxon>Bacillaceae</taxon>
        <taxon>Lysinibacillus</taxon>
    </lineage>
</organism>
<dbReference type="Pfam" id="PF01903">
    <property type="entry name" value="CbiX"/>
    <property type="match status" value="2"/>
</dbReference>
<evidence type="ECO:0000256" key="2">
    <source>
        <dbReference type="ARBA" id="ARBA00023239"/>
    </source>
</evidence>
<dbReference type="RefSeq" id="WP_036151054.1">
    <property type="nucleotide sequence ID" value="NZ_AVCX01000018.1"/>
</dbReference>
<dbReference type="AlphaFoldDB" id="A0A0A3ISV3"/>
<dbReference type="CDD" id="cd03414">
    <property type="entry name" value="CbiX_SirB_C"/>
    <property type="match status" value="1"/>
</dbReference>
<keyword evidence="1" id="KW-0479">Metal-binding</keyword>
<keyword evidence="2" id="KW-0456">Lyase</keyword>
<dbReference type="Gene3D" id="3.40.50.1400">
    <property type="match status" value="2"/>
</dbReference>
<dbReference type="STRING" id="1220589.CD32_02910"/>